<evidence type="ECO:0000256" key="1">
    <source>
        <dbReference type="ARBA" id="ARBA00004141"/>
    </source>
</evidence>
<name>A0AA36IXJ9_9DINO</name>
<dbReference type="InterPro" id="IPR005821">
    <property type="entry name" value="Ion_trans_dom"/>
</dbReference>
<dbReference type="PANTHER" id="PTHR45689:SF5">
    <property type="entry name" value="I[[H]] CHANNEL, ISOFORM E"/>
    <property type="match status" value="1"/>
</dbReference>
<dbReference type="PANTHER" id="PTHR45689">
    <property type="entry name" value="I[[H]] CHANNEL, ISOFORM E"/>
    <property type="match status" value="1"/>
</dbReference>
<dbReference type="GO" id="GO:0098855">
    <property type="term" value="C:HCN channel complex"/>
    <property type="evidence" value="ECO:0007669"/>
    <property type="project" value="TreeGrafter"/>
</dbReference>
<dbReference type="SUPFAM" id="SSF81324">
    <property type="entry name" value="Voltage-gated potassium channels"/>
    <property type="match status" value="1"/>
</dbReference>
<dbReference type="GO" id="GO:0035725">
    <property type="term" value="P:sodium ion transmembrane transport"/>
    <property type="evidence" value="ECO:0007669"/>
    <property type="project" value="TreeGrafter"/>
</dbReference>
<comment type="subcellular location">
    <subcellularLocation>
        <location evidence="1">Membrane</location>
        <topology evidence="1">Multi-pass membrane protein</topology>
    </subcellularLocation>
</comment>
<dbReference type="SUPFAM" id="SSF51206">
    <property type="entry name" value="cAMP-binding domain-like"/>
    <property type="match status" value="1"/>
</dbReference>
<keyword evidence="4" id="KW-1133">Transmembrane helix</keyword>
<evidence type="ECO:0000313" key="10">
    <source>
        <dbReference type="Proteomes" id="UP001178507"/>
    </source>
</evidence>
<keyword evidence="2" id="KW-0813">Transport</keyword>
<dbReference type="InterPro" id="IPR000595">
    <property type="entry name" value="cNMP-bd_dom"/>
</dbReference>
<evidence type="ECO:0000256" key="6">
    <source>
        <dbReference type="ARBA" id="ARBA00023136"/>
    </source>
</evidence>
<dbReference type="EMBL" id="CAUJNA010002924">
    <property type="protein sequence ID" value="CAJ1394725.1"/>
    <property type="molecule type" value="Genomic_DNA"/>
</dbReference>
<feature type="compositionally biased region" description="Basic and acidic residues" evidence="7">
    <location>
        <begin position="84"/>
        <end position="102"/>
    </location>
</feature>
<feature type="region of interest" description="Disordered" evidence="7">
    <location>
        <begin position="84"/>
        <end position="108"/>
    </location>
</feature>
<dbReference type="PROSITE" id="PS50042">
    <property type="entry name" value="CNMP_BINDING_3"/>
    <property type="match status" value="1"/>
</dbReference>
<dbReference type="GO" id="GO:0005249">
    <property type="term" value="F:voltage-gated potassium channel activity"/>
    <property type="evidence" value="ECO:0007669"/>
    <property type="project" value="TreeGrafter"/>
</dbReference>
<feature type="domain" description="Cyclic nucleotide-binding" evidence="8">
    <location>
        <begin position="557"/>
        <end position="663"/>
    </location>
</feature>
<dbReference type="Gene3D" id="1.10.287.70">
    <property type="match status" value="1"/>
</dbReference>
<evidence type="ECO:0000259" key="8">
    <source>
        <dbReference type="PROSITE" id="PS50042"/>
    </source>
</evidence>
<dbReference type="Gene3D" id="2.60.120.10">
    <property type="entry name" value="Jelly Rolls"/>
    <property type="match status" value="1"/>
</dbReference>
<protein>
    <recommendedName>
        <fullName evidence="8">Cyclic nucleotide-binding domain-containing protein</fullName>
    </recommendedName>
</protein>
<evidence type="ECO:0000313" key="9">
    <source>
        <dbReference type="EMBL" id="CAJ1394725.1"/>
    </source>
</evidence>
<evidence type="ECO:0000256" key="5">
    <source>
        <dbReference type="ARBA" id="ARBA00023065"/>
    </source>
</evidence>
<dbReference type="InterPro" id="IPR018490">
    <property type="entry name" value="cNMP-bd_dom_sf"/>
</dbReference>
<accession>A0AA36IXJ9</accession>
<proteinExistence type="predicted"/>
<keyword evidence="6" id="KW-0472">Membrane</keyword>
<keyword evidence="3" id="KW-0812">Transmembrane</keyword>
<dbReference type="InterPro" id="IPR014710">
    <property type="entry name" value="RmlC-like_jellyroll"/>
</dbReference>
<keyword evidence="5" id="KW-0406">Ion transport</keyword>
<evidence type="ECO:0000256" key="3">
    <source>
        <dbReference type="ARBA" id="ARBA00022692"/>
    </source>
</evidence>
<dbReference type="GO" id="GO:0003254">
    <property type="term" value="P:regulation of membrane depolarization"/>
    <property type="evidence" value="ECO:0007669"/>
    <property type="project" value="TreeGrafter"/>
</dbReference>
<evidence type="ECO:0000256" key="4">
    <source>
        <dbReference type="ARBA" id="ARBA00022989"/>
    </source>
</evidence>
<sequence>MMFQPQFSSPVCPAYAPGTAMVDRRETFWELHRKLAECYVNDVAERPANPHPLALAGKPSIPAPGRIANSPVVHVSSIASMRREDSFSSAITDKKSDPEGEKSSAQGQPSLFDQVVPHNEEAGHAARARASLAQRRRSTVECLMNVQGLLNLDAERDLSGGSSSLDITRIDLKPFDHWVKPPAGDQRMMSMRYLSKERALQSGEDDMLGSEMPLDGSRSMIHPGGSFRLVWNVLVALCLVHDLVVIPLYVFEIPDSFILIFLEWCTQLFWNFDIILSTRTGYYNKGLLIMNPRKVIKHYVKTWLILDVTLVSLDWVFVVMEASGMTVTSVAQLSRTIRFLRFLRLVRILRWVKLRRMAEMFQELIQNQAASMYWSLIIGIARLIILNHLIACCWYGLSRLQDPTNNWVASNSLSDSSPFHQYAVCMNWAFAQLGVGLSDITPNTTLETWFSVLIAFRSLITCTSLISRMTSLLTALIKTKEDEEREFRLLRTYLTCNEIPQSLAQKVTRFLQHQFTLRIQAKSADVHVPLLELLSTQLQGELQFARFRASLLKLEFLDHLLDESTDLQLMYAMQELSTKALVSLPVASGDMIFIGGNPARHMYLIIQGEFTYYHEKGRGMLDGEAGWIAEMALWTPWVYLGDLVAKDVARIVSMDASIFGKIVSQCQPAKDFAKEYSRHFIAGMRRKKYWTDLVHDQADEESSTGEVIGLQSIVKPKSVAASCCKWWRHRRKRVAVEGK</sequence>
<organism evidence="9 10">
    <name type="scientific">Effrenium voratum</name>
    <dbReference type="NCBI Taxonomy" id="2562239"/>
    <lineage>
        <taxon>Eukaryota</taxon>
        <taxon>Sar</taxon>
        <taxon>Alveolata</taxon>
        <taxon>Dinophyceae</taxon>
        <taxon>Suessiales</taxon>
        <taxon>Symbiodiniaceae</taxon>
        <taxon>Effrenium</taxon>
    </lineage>
</organism>
<comment type="caution">
    <text evidence="9">The sequence shown here is derived from an EMBL/GenBank/DDBJ whole genome shotgun (WGS) entry which is preliminary data.</text>
</comment>
<gene>
    <name evidence="9" type="ORF">EVOR1521_LOCUS19321</name>
</gene>
<keyword evidence="10" id="KW-1185">Reference proteome</keyword>
<reference evidence="9" key="1">
    <citation type="submission" date="2023-08" db="EMBL/GenBank/DDBJ databases">
        <authorList>
            <person name="Chen Y."/>
            <person name="Shah S."/>
            <person name="Dougan E. K."/>
            <person name="Thang M."/>
            <person name="Chan C."/>
        </authorList>
    </citation>
    <scope>NUCLEOTIDE SEQUENCE</scope>
</reference>
<evidence type="ECO:0000256" key="7">
    <source>
        <dbReference type="SAM" id="MobiDB-lite"/>
    </source>
</evidence>
<dbReference type="AlphaFoldDB" id="A0AA36IXJ9"/>
<dbReference type="InterPro" id="IPR051413">
    <property type="entry name" value="K/Na_HCN_channel"/>
</dbReference>
<evidence type="ECO:0000256" key="2">
    <source>
        <dbReference type="ARBA" id="ARBA00022448"/>
    </source>
</evidence>
<dbReference type="Proteomes" id="UP001178507">
    <property type="component" value="Unassembled WGS sequence"/>
</dbReference>
<dbReference type="Pfam" id="PF00520">
    <property type="entry name" value="Ion_trans"/>
    <property type="match status" value="1"/>
</dbReference>